<dbReference type="InterPro" id="IPR050834">
    <property type="entry name" value="Glycosyltransf_2"/>
</dbReference>
<dbReference type="SUPFAM" id="SSF53448">
    <property type="entry name" value="Nucleotide-diphospho-sugar transferases"/>
    <property type="match status" value="2"/>
</dbReference>
<dbReference type="Gene3D" id="3.90.550.10">
    <property type="entry name" value="Spore Coat Polysaccharide Biosynthesis Protein SpsA, Chain A"/>
    <property type="match status" value="1"/>
</dbReference>
<organism evidence="2 3">
    <name type="scientific">Candidatus Olsenella pullistercoris</name>
    <dbReference type="NCBI Taxonomy" id="2838712"/>
    <lineage>
        <taxon>Bacteria</taxon>
        <taxon>Bacillati</taxon>
        <taxon>Actinomycetota</taxon>
        <taxon>Coriobacteriia</taxon>
        <taxon>Coriobacteriales</taxon>
        <taxon>Atopobiaceae</taxon>
        <taxon>Olsenella</taxon>
    </lineage>
</organism>
<reference evidence="2" key="1">
    <citation type="journal article" date="2021" name="PeerJ">
        <title>Extensive microbial diversity within the chicken gut microbiome revealed by metagenomics and culture.</title>
        <authorList>
            <person name="Gilroy R."/>
            <person name="Ravi A."/>
            <person name="Getino M."/>
            <person name="Pursley I."/>
            <person name="Horton D.L."/>
            <person name="Alikhan N.F."/>
            <person name="Baker D."/>
            <person name="Gharbi K."/>
            <person name="Hall N."/>
            <person name="Watson M."/>
            <person name="Adriaenssens E.M."/>
            <person name="Foster-Nyarko E."/>
            <person name="Jarju S."/>
            <person name="Secka A."/>
            <person name="Antonio M."/>
            <person name="Oren A."/>
            <person name="Chaudhuri R.R."/>
            <person name="La Ragione R."/>
            <person name="Hildebrand F."/>
            <person name="Pallen M.J."/>
        </authorList>
    </citation>
    <scope>NUCLEOTIDE SEQUENCE</scope>
    <source>
        <strain evidence="2">ChiHjej12B11-14209</strain>
    </source>
</reference>
<evidence type="ECO:0000259" key="1">
    <source>
        <dbReference type="Pfam" id="PF00535"/>
    </source>
</evidence>
<dbReference type="Proteomes" id="UP000824062">
    <property type="component" value="Unassembled WGS sequence"/>
</dbReference>
<evidence type="ECO:0000313" key="3">
    <source>
        <dbReference type="Proteomes" id="UP000824062"/>
    </source>
</evidence>
<dbReference type="EC" id="2.4.-.-" evidence="2"/>
<dbReference type="PANTHER" id="PTHR43685:SF2">
    <property type="entry name" value="GLYCOSYLTRANSFERASE 2-LIKE DOMAIN-CONTAINING PROTEIN"/>
    <property type="match status" value="1"/>
</dbReference>
<keyword evidence="2" id="KW-0328">Glycosyltransferase</keyword>
<dbReference type="EMBL" id="DXBM01000010">
    <property type="protein sequence ID" value="HIZ45517.1"/>
    <property type="molecule type" value="Genomic_DNA"/>
</dbReference>
<dbReference type="AlphaFoldDB" id="A0A9D2JDP7"/>
<keyword evidence="2" id="KW-0808">Transferase</keyword>
<proteinExistence type="predicted"/>
<name>A0A9D2JDP7_9ACTN</name>
<gene>
    <name evidence="2" type="ORF">IAA19_00625</name>
</gene>
<protein>
    <submittedName>
        <fullName evidence="2">Glycosyltransferase</fullName>
        <ecNumber evidence="2">2.4.-.-</ecNumber>
    </submittedName>
</protein>
<dbReference type="PANTHER" id="PTHR43685">
    <property type="entry name" value="GLYCOSYLTRANSFERASE"/>
    <property type="match status" value="1"/>
</dbReference>
<feature type="domain" description="Glycosyltransferase 2-like" evidence="1">
    <location>
        <begin position="173"/>
        <end position="281"/>
    </location>
</feature>
<sequence>MRTLGMPLSQRRLGAWHISRLRILPANDGTDIVRFEASCVGSLPEEGALPAIVVLDGNDHPSQLSDPVLVGSSNCELATFPGVPCRRLCLSVRISSGLEKFSLVVGTGGATEAILDVTASEAKRLRDAWWSRMLPAELDEDYGEWFKRHHLTVDDYKAQRIAQHDFAVRPLFSIIVPLFKTPLEFFREMAESVLVQTYERFELILVNASPEDAPLCRACAELALRDDRVQVITLDGNRGITENTNAGIDAAKGDFLAFFDHDDLLEPDCLYWYVKGINDYPETDLLYCDEDKLENGSLGFPFFKPDYDRFFLETNNYVCHLLTVRASLARSLPRPTAELDGAQDHSMALAAGDVARNIYHVRRVLYHWRVHASSTAGNVAAKPESLDAGRIAIERHLSRLGEERRVTGVPGMPHYYRVVATQETPPVAALLYGEPEAVERRVAKLVSDGTDAVPVHGRGGLVSAFIEAVERLDAPYVALLSASVEPVGESCLSALAAMASRKGVGIAAPVTLYPDGTVQDAGVACSLEGTIRPVLRDIFFDASPQIRGLLRCAHTVSAARGHCMVVERSLLRELLSALDGCPGLFWDIALCLEARRKQGLATLVVPSAVVRAPMPSEALAERADEVVRAYVRARAWLYANWPEFFSDVDRFYNRQLRQDGCYGLSDYC</sequence>
<evidence type="ECO:0000313" key="2">
    <source>
        <dbReference type="EMBL" id="HIZ45517.1"/>
    </source>
</evidence>
<accession>A0A9D2JDP7</accession>
<reference evidence="2" key="2">
    <citation type="submission" date="2021-04" db="EMBL/GenBank/DDBJ databases">
        <authorList>
            <person name="Gilroy R."/>
        </authorList>
    </citation>
    <scope>NUCLEOTIDE SEQUENCE</scope>
    <source>
        <strain evidence="2">ChiHjej12B11-14209</strain>
    </source>
</reference>
<dbReference type="GO" id="GO:0016757">
    <property type="term" value="F:glycosyltransferase activity"/>
    <property type="evidence" value="ECO:0007669"/>
    <property type="project" value="UniProtKB-KW"/>
</dbReference>
<dbReference type="Pfam" id="PF00535">
    <property type="entry name" value="Glycos_transf_2"/>
    <property type="match status" value="1"/>
</dbReference>
<comment type="caution">
    <text evidence="2">The sequence shown here is derived from an EMBL/GenBank/DDBJ whole genome shotgun (WGS) entry which is preliminary data.</text>
</comment>
<dbReference type="InterPro" id="IPR001173">
    <property type="entry name" value="Glyco_trans_2-like"/>
</dbReference>
<dbReference type="InterPro" id="IPR029044">
    <property type="entry name" value="Nucleotide-diphossugar_trans"/>
</dbReference>